<name>A0A4R5DDL5_9ACTN</name>
<evidence type="ECO:0000313" key="1">
    <source>
        <dbReference type="EMBL" id="TDE11906.1"/>
    </source>
</evidence>
<sequence>MRVETSPSTRGSARPKVVATDLDGTLLRSDGTVSDRTRAALARAEDAGATVVFVSGRPPRWIDELSDAVGAHGLAICANGALVYDVRRREVVEEHGLPGDIALQVAQAIRESVPGSTFAIERRMRFGHEPTFRGRWPAPHDTLVADLDELLAEPVSKLLVRHPELDAREFVSRAAAVVGSLATSTYSGTDAVLEISASGVSKASTLATLCAELGADAHDVVAFGDMPNDVPMLTWAGTSYAVADAHPDAVAAATHRCGSNDADGVAEVLERLFS</sequence>
<dbReference type="Proteomes" id="UP000294739">
    <property type="component" value="Unassembled WGS sequence"/>
</dbReference>
<dbReference type="GO" id="GO:0000287">
    <property type="term" value="F:magnesium ion binding"/>
    <property type="evidence" value="ECO:0007669"/>
    <property type="project" value="TreeGrafter"/>
</dbReference>
<protein>
    <submittedName>
        <fullName evidence="1">HAD family hydrolase</fullName>
    </submittedName>
</protein>
<dbReference type="Pfam" id="PF08282">
    <property type="entry name" value="Hydrolase_3"/>
    <property type="match status" value="1"/>
</dbReference>
<accession>A0A4R5DDL5</accession>
<evidence type="ECO:0000313" key="2">
    <source>
        <dbReference type="Proteomes" id="UP000294739"/>
    </source>
</evidence>
<dbReference type="FunCoup" id="A0A4R5DDL5">
    <property type="interactions" value="2"/>
</dbReference>
<organism evidence="1 2">
    <name type="scientific">Jiangella asiatica</name>
    <dbReference type="NCBI Taxonomy" id="2530372"/>
    <lineage>
        <taxon>Bacteria</taxon>
        <taxon>Bacillati</taxon>
        <taxon>Actinomycetota</taxon>
        <taxon>Actinomycetes</taxon>
        <taxon>Jiangellales</taxon>
        <taxon>Jiangellaceae</taxon>
        <taxon>Jiangella</taxon>
    </lineage>
</organism>
<comment type="caution">
    <text evidence="1">The sequence shown here is derived from an EMBL/GenBank/DDBJ whole genome shotgun (WGS) entry which is preliminary data.</text>
</comment>
<gene>
    <name evidence="1" type="ORF">E1269_08865</name>
</gene>
<dbReference type="Gene3D" id="3.40.50.1000">
    <property type="entry name" value="HAD superfamily/HAD-like"/>
    <property type="match status" value="1"/>
</dbReference>
<dbReference type="InterPro" id="IPR006379">
    <property type="entry name" value="HAD-SF_hydro_IIB"/>
</dbReference>
<dbReference type="PANTHER" id="PTHR10000:SF8">
    <property type="entry name" value="HAD SUPERFAMILY HYDROLASE-LIKE, TYPE 3"/>
    <property type="match status" value="1"/>
</dbReference>
<dbReference type="InParanoid" id="A0A4R5DDL5"/>
<dbReference type="SUPFAM" id="SSF56784">
    <property type="entry name" value="HAD-like"/>
    <property type="match status" value="1"/>
</dbReference>
<dbReference type="OrthoDB" id="3180855at2"/>
<proteinExistence type="predicted"/>
<dbReference type="EMBL" id="SMKZ01000009">
    <property type="protein sequence ID" value="TDE11906.1"/>
    <property type="molecule type" value="Genomic_DNA"/>
</dbReference>
<keyword evidence="1" id="KW-0378">Hydrolase</keyword>
<dbReference type="InterPro" id="IPR036412">
    <property type="entry name" value="HAD-like_sf"/>
</dbReference>
<dbReference type="Gene3D" id="3.30.1240.10">
    <property type="match status" value="1"/>
</dbReference>
<dbReference type="AlphaFoldDB" id="A0A4R5DDL5"/>
<dbReference type="InterPro" id="IPR023214">
    <property type="entry name" value="HAD_sf"/>
</dbReference>
<keyword evidence="2" id="KW-1185">Reference proteome</keyword>
<dbReference type="GO" id="GO:0016791">
    <property type="term" value="F:phosphatase activity"/>
    <property type="evidence" value="ECO:0007669"/>
    <property type="project" value="TreeGrafter"/>
</dbReference>
<dbReference type="NCBIfam" id="TIGR00099">
    <property type="entry name" value="Cof-subfamily"/>
    <property type="match status" value="1"/>
</dbReference>
<dbReference type="GO" id="GO:0005829">
    <property type="term" value="C:cytosol"/>
    <property type="evidence" value="ECO:0007669"/>
    <property type="project" value="TreeGrafter"/>
</dbReference>
<dbReference type="PANTHER" id="PTHR10000">
    <property type="entry name" value="PHOSPHOSERINE PHOSPHATASE"/>
    <property type="match status" value="1"/>
</dbReference>
<reference evidence="1 2" key="1">
    <citation type="submission" date="2019-03" db="EMBL/GenBank/DDBJ databases">
        <title>Draft genome sequences of novel Actinobacteria.</title>
        <authorList>
            <person name="Sahin N."/>
            <person name="Ay H."/>
            <person name="Saygin H."/>
        </authorList>
    </citation>
    <scope>NUCLEOTIDE SEQUENCE [LARGE SCALE GENOMIC DNA]</scope>
    <source>
        <strain evidence="1 2">5K138</strain>
    </source>
</reference>
<dbReference type="InterPro" id="IPR000150">
    <property type="entry name" value="Cof"/>
</dbReference>
<dbReference type="NCBIfam" id="TIGR01484">
    <property type="entry name" value="HAD-SF-IIB"/>
    <property type="match status" value="1"/>
</dbReference>
<dbReference type="CDD" id="cd07516">
    <property type="entry name" value="HAD_Pase"/>
    <property type="match status" value="1"/>
</dbReference>